<feature type="domain" description="Fibronectin type-III" evidence="1">
    <location>
        <begin position="35"/>
        <end position="95"/>
    </location>
</feature>
<evidence type="ECO:0000259" key="1">
    <source>
        <dbReference type="PROSITE" id="PS50853"/>
    </source>
</evidence>
<dbReference type="CDD" id="cd00063">
    <property type="entry name" value="FN3"/>
    <property type="match status" value="1"/>
</dbReference>
<reference evidence="2" key="1">
    <citation type="submission" date="2021-04" db="EMBL/GenBank/DDBJ databases">
        <title>First draft genome resource for Brassicaceae pathogens Fusarium oxysporum f. sp. raphani and Fusarium oxysporum f. sp. rapae.</title>
        <authorList>
            <person name="Asai S."/>
        </authorList>
    </citation>
    <scope>NUCLEOTIDE SEQUENCE</scope>
    <source>
        <strain evidence="2">Tf1208</strain>
    </source>
</reference>
<protein>
    <recommendedName>
        <fullName evidence="1">Fibronectin type-III domain-containing protein</fullName>
    </recommendedName>
</protein>
<evidence type="ECO:0000313" key="3">
    <source>
        <dbReference type="Proteomes" id="UP000694050"/>
    </source>
</evidence>
<organism evidence="2 3">
    <name type="scientific">Fusarium oxysporum f. sp. rapae</name>
    <dbReference type="NCBI Taxonomy" id="485398"/>
    <lineage>
        <taxon>Eukaryota</taxon>
        <taxon>Fungi</taxon>
        <taxon>Dikarya</taxon>
        <taxon>Ascomycota</taxon>
        <taxon>Pezizomycotina</taxon>
        <taxon>Sordariomycetes</taxon>
        <taxon>Hypocreomycetidae</taxon>
        <taxon>Hypocreales</taxon>
        <taxon>Nectriaceae</taxon>
        <taxon>Fusarium</taxon>
        <taxon>Fusarium oxysporum species complex</taxon>
    </lineage>
</organism>
<evidence type="ECO:0000313" key="2">
    <source>
        <dbReference type="EMBL" id="KAG7406619.1"/>
    </source>
</evidence>
<name>A0A8J5NKX7_FUSOX</name>
<dbReference type="PROSITE" id="PS50853">
    <property type="entry name" value="FN3"/>
    <property type="match status" value="1"/>
</dbReference>
<proteinExistence type="predicted"/>
<dbReference type="AlphaFoldDB" id="A0A8J5NKX7"/>
<comment type="caution">
    <text evidence="2">The sequence shown here is derived from an EMBL/GenBank/DDBJ whole genome shotgun (WGS) entry which is preliminary data.</text>
</comment>
<gene>
    <name evidence="2" type="ORF">Forpe1208_v014398</name>
</gene>
<dbReference type="EMBL" id="JAELUQ010000011">
    <property type="protein sequence ID" value="KAG7406619.1"/>
    <property type="molecule type" value="Genomic_DNA"/>
</dbReference>
<sequence length="95" mass="10198">MIPSDKYMKRQLAAVEGGVPLRETKSFPPGQDAGTPSSFDVVTLDYTSARLKWSPTLDALGYRVYYGSTANASLSASMTEGTVGDLIPSTIYEIS</sequence>
<accession>A0A8J5NKX7</accession>
<dbReference type="InterPro" id="IPR003961">
    <property type="entry name" value="FN3_dom"/>
</dbReference>
<dbReference type="Proteomes" id="UP000694050">
    <property type="component" value="Unassembled WGS sequence"/>
</dbReference>